<organism evidence="7 8">
    <name type="scientific">Brasilonema sennae CENA114</name>
    <dbReference type="NCBI Taxonomy" id="415709"/>
    <lineage>
        <taxon>Bacteria</taxon>
        <taxon>Bacillati</taxon>
        <taxon>Cyanobacteriota</taxon>
        <taxon>Cyanophyceae</taxon>
        <taxon>Nostocales</taxon>
        <taxon>Scytonemataceae</taxon>
        <taxon>Brasilonema</taxon>
        <taxon>Bromeliae group (in: Brasilonema)</taxon>
    </lineage>
</organism>
<dbReference type="RefSeq" id="WP_171977453.1">
    <property type="nucleotide sequence ID" value="NZ_CAWOXK010000001.1"/>
</dbReference>
<dbReference type="GO" id="GO:0055085">
    <property type="term" value="P:transmembrane transport"/>
    <property type="evidence" value="ECO:0007669"/>
    <property type="project" value="InterPro"/>
</dbReference>
<dbReference type="KEGG" id="bsen:DP114_25850"/>
<feature type="transmembrane region" description="Helical" evidence="5">
    <location>
        <begin position="378"/>
        <end position="406"/>
    </location>
</feature>
<keyword evidence="2 5" id="KW-0812">Transmembrane</keyword>
<evidence type="ECO:0000256" key="3">
    <source>
        <dbReference type="ARBA" id="ARBA00022989"/>
    </source>
</evidence>
<feature type="transmembrane region" description="Helical" evidence="5">
    <location>
        <begin position="117"/>
        <end position="137"/>
    </location>
</feature>
<dbReference type="InterPro" id="IPR001902">
    <property type="entry name" value="SLC26A/SulP_fam"/>
</dbReference>
<feature type="transmembrane region" description="Helical" evidence="5">
    <location>
        <begin position="199"/>
        <end position="219"/>
    </location>
</feature>
<dbReference type="AlphaFoldDB" id="A0A856ML66"/>
<gene>
    <name evidence="7" type="ORF">DP114_25850</name>
</gene>
<keyword evidence="4 5" id="KW-0472">Membrane</keyword>
<dbReference type="GO" id="GO:0016020">
    <property type="term" value="C:membrane"/>
    <property type="evidence" value="ECO:0007669"/>
    <property type="project" value="UniProtKB-SubCell"/>
</dbReference>
<feature type="transmembrane region" description="Helical" evidence="5">
    <location>
        <begin position="12"/>
        <end position="35"/>
    </location>
</feature>
<feature type="transmembrane region" description="Helical" evidence="5">
    <location>
        <begin position="169"/>
        <end position="187"/>
    </location>
</feature>
<feature type="transmembrane region" description="Helical" evidence="5">
    <location>
        <begin position="328"/>
        <end position="357"/>
    </location>
</feature>
<evidence type="ECO:0000313" key="8">
    <source>
        <dbReference type="Proteomes" id="UP000503129"/>
    </source>
</evidence>
<keyword evidence="3 5" id="KW-1133">Transmembrane helix</keyword>
<dbReference type="EMBL" id="CP030118">
    <property type="protein sequence ID" value="QDL10870.1"/>
    <property type="molecule type" value="Genomic_DNA"/>
</dbReference>
<dbReference type="Pfam" id="PF00916">
    <property type="entry name" value="Sulfate_transp"/>
    <property type="match status" value="1"/>
</dbReference>
<evidence type="ECO:0000259" key="6">
    <source>
        <dbReference type="Pfam" id="PF00916"/>
    </source>
</evidence>
<dbReference type="Proteomes" id="UP000503129">
    <property type="component" value="Chromosome"/>
</dbReference>
<reference evidence="7 8" key="1">
    <citation type="submission" date="2018-06" db="EMBL/GenBank/DDBJ databases">
        <title>Comparative genomics of Brasilonema spp. strains.</title>
        <authorList>
            <person name="Alvarenga D.O."/>
            <person name="Fiore M.F."/>
            <person name="Varani A.M."/>
        </authorList>
    </citation>
    <scope>NUCLEOTIDE SEQUENCE [LARGE SCALE GENOMIC DNA]</scope>
    <source>
        <strain evidence="7 8">CENA114</strain>
    </source>
</reference>
<protein>
    <submittedName>
        <fullName evidence="7">SulP family inorganic anion transporter</fullName>
    </submittedName>
</protein>
<proteinExistence type="predicted"/>
<comment type="subcellular location">
    <subcellularLocation>
        <location evidence="1">Membrane</location>
        <topology evidence="1">Multi-pass membrane protein</topology>
    </subcellularLocation>
</comment>
<evidence type="ECO:0000256" key="5">
    <source>
        <dbReference type="SAM" id="Phobius"/>
    </source>
</evidence>
<dbReference type="InterPro" id="IPR011547">
    <property type="entry name" value="SLC26A/SulP_dom"/>
</dbReference>
<dbReference type="PANTHER" id="PTHR11814">
    <property type="entry name" value="SULFATE TRANSPORTER"/>
    <property type="match status" value="1"/>
</dbReference>
<keyword evidence="8" id="KW-1185">Reference proteome</keyword>
<feature type="transmembrane region" description="Helical" evidence="5">
    <location>
        <begin position="248"/>
        <end position="270"/>
    </location>
</feature>
<feature type="transmembrane region" description="Helical" evidence="5">
    <location>
        <begin position="87"/>
        <end position="105"/>
    </location>
</feature>
<evidence type="ECO:0000313" key="7">
    <source>
        <dbReference type="EMBL" id="QDL10870.1"/>
    </source>
</evidence>
<accession>A0A856ML66</accession>
<evidence type="ECO:0000256" key="2">
    <source>
        <dbReference type="ARBA" id="ARBA00022692"/>
    </source>
</evidence>
<evidence type="ECO:0000256" key="4">
    <source>
        <dbReference type="ARBA" id="ARBA00023136"/>
    </source>
</evidence>
<name>A0A856ML66_9CYAN</name>
<sequence>MTIRDLKAKRSIVNDLVASVVVFLVALPLCMGIAIASGVPPELGIITGIVGGMIVGTVAGSPLQASGPAAGLVVIVWELVQEHGIEMLGPVLILAGLVQLLAGMFKLGQVFRAISPAVIYGMLAGIGVLIFASQFHVMFDSKPSAHGINNLLSIPSELYKSIYPATGNSHFIAGSVALITIISLLVWEKFKPEKLKLLPGSLIAVVIATAIATVMKLPIQYVNVPDNLVSTIHLPKLENLIGVFKPSLLLEAVALAFIASAESLLSAAAVDRLQHESKTDFDRELAAQGFGNIICGALGALPMTGVIVRSSVNVEAGAKTRLSAILHGVWLFALVGIAPSVLNLIPTSSLAAILVVTGYKLVKVENIRKLQRYGRIPVFIYFATLGGILTADLLFGVLLGLVLSAVKLIYKVSQLSIHVVADVNDYRIDVYLEGMATFIRLPHLAKVLEQISPGKEIHIHLQMLSYIDHSCLDFLSMWEKQQENQGSTVIMQWDRLVERYSKPLVSGRSPEEDKPSPSHLTV</sequence>
<feature type="domain" description="SLC26A/SulP transporter" evidence="6">
    <location>
        <begin position="14"/>
        <end position="384"/>
    </location>
</feature>
<feature type="transmembrane region" description="Helical" evidence="5">
    <location>
        <begin position="290"/>
        <end position="308"/>
    </location>
</feature>
<evidence type="ECO:0000256" key="1">
    <source>
        <dbReference type="ARBA" id="ARBA00004141"/>
    </source>
</evidence>